<dbReference type="RefSeq" id="WP_133586655.1">
    <property type="nucleotide sequence ID" value="NZ_SNYV01000019.1"/>
</dbReference>
<sequence>MQTIITTRPTSLARGWQRELSLKEKLFFAFLLLIIGWIMVSILLQLLDTAIGVLDFGTLTIAVFGLLLGWLAVYISIWLQELLWHSFKSFRKQFDHHFNQLSSWQQCILYFSVFFLLLYAVLKGIAVVF</sequence>
<keyword evidence="3" id="KW-1185">Reference proteome</keyword>
<name>A0A4R6W7I1_9SPHI</name>
<proteinExistence type="predicted"/>
<dbReference type="OrthoDB" id="711053at2"/>
<feature type="transmembrane region" description="Helical" evidence="1">
    <location>
        <begin position="108"/>
        <end position="128"/>
    </location>
</feature>
<evidence type="ECO:0000313" key="3">
    <source>
        <dbReference type="Proteomes" id="UP000295292"/>
    </source>
</evidence>
<protein>
    <submittedName>
        <fullName evidence="2">Uncharacterized protein</fullName>
    </submittedName>
</protein>
<feature type="transmembrane region" description="Helical" evidence="1">
    <location>
        <begin position="26"/>
        <end position="47"/>
    </location>
</feature>
<feature type="transmembrane region" description="Helical" evidence="1">
    <location>
        <begin position="59"/>
        <end position="87"/>
    </location>
</feature>
<evidence type="ECO:0000313" key="2">
    <source>
        <dbReference type="EMBL" id="TDQ73476.1"/>
    </source>
</evidence>
<dbReference type="Proteomes" id="UP000295292">
    <property type="component" value="Unassembled WGS sequence"/>
</dbReference>
<gene>
    <name evidence="2" type="ORF">CLV99_4530</name>
</gene>
<dbReference type="EMBL" id="SNYV01000019">
    <property type="protein sequence ID" value="TDQ73476.1"/>
    <property type="molecule type" value="Genomic_DNA"/>
</dbReference>
<evidence type="ECO:0000256" key="1">
    <source>
        <dbReference type="SAM" id="Phobius"/>
    </source>
</evidence>
<keyword evidence="1" id="KW-0812">Transmembrane</keyword>
<comment type="caution">
    <text evidence="2">The sequence shown here is derived from an EMBL/GenBank/DDBJ whole genome shotgun (WGS) entry which is preliminary data.</text>
</comment>
<dbReference type="AlphaFoldDB" id="A0A4R6W7I1"/>
<keyword evidence="1" id="KW-0472">Membrane</keyword>
<keyword evidence="1" id="KW-1133">Transmembrane helix</keyword>
<accession>A0A4R6W7I1</accession>
<reference evidence="2 3" key="1">
    <citation type="submission" date="2019-03" db="EMBL/GenBank/DDBJ databases">
        <title>Genomic Encyclopedia of Archaeal and Bacterial Type Strains, Phase II (KMG-II): from individual species to whole genera.</title>
        <authorList>
            <person name="Goeker M."/>
        </authorList>
    </citation>
    <scope>NUCLEOTIDE SEQUENCE [LARGE SCALE GENOMIC DNA]</scope>
    <source>
        <strain evidence="2 3">DSM 28353</strain>
    </source>
</reference>
<organism evidence="2 3">
    <name type="scientific">Sphingobacterium yanglingense</name>
    <dbReference type="NCBI Taxonomy" id="1437280"/>
    <lineage>
        <taxon>Bacteria</taxon>
        <taxon>Pseudomonadati</taxon>
        <taxon>Bacteroidota</taxon>
        <taxon>Sphingobacteriia</taxon>
        <taxon>Sphingobacteriales</taxon>
        <taxon>Sphingobacteriaceae</taxon>
        <taxon>Sphingobacterium</taxon>
    </lineage>
</organism>